<dbReference type="Proteomes" id="UP000434172">
    <property type="component" value="Unassembled WGS sequence"/>
</dbReference>
<dbReference type="GO" id="GO:0000287">
    <property type="term" value="F:magnesium ion binding"/>
    <property type="evidence" value="ECO:0007669"/>
    <property type="project" value="InterPro"/>
</dbReference>
<evidence type="ECO:0000256" key="2">
    <source>
        <dbReference type="ARBA" id="ARBA00006220"/>
    </source>
</evidence>
<dbReference type="PANTHER" id="PTHR10286">
    <property type="entry name" value="INORGANIC PYROPHOSPHATASE"/>
    <property type="match status" value="1"/>
</dbReference>
<keyword evidence="5" id="KW-0378">Hydrolase</keyword>
<evidence type="ECO:0000256" key="7">
    <source>
        <dbReference type="SAM" id="SignalP"/>
    </source>
</evidence>
<comment type="cofactor">
    <cofactor evidence="1">
        <name>Mg(2+)</name>
        <dbReference type="ChEBI" id="CHEBI:18420"/>
    </cofactor>
</comment>
<evidence type="ECO:0000256" key="3">
    <source>
        <dbReference type="ARBA" id="ARBA00012146"/>
    </source>
</evidence>
<evidence type="ECO:0000256" key="1">
    <source>
        <dbReference type="ARBA" id="ARBA00001946"/>
    </source>
</evidence>
<keyword evidence="9" id="KW-1185">Reference proteome</keyword>
<feature type="signal peptide" evidence="7">
    <location>
        <begin position="1"/>
        <end position="19"/>
    </location>
</feature>
<keyword evidence="4" id="KW-0479">Metal-binding</keyword>
<dbReference type="EMBL" id="WOWK01000125">
    <property type="protein sequence ID" value="KAF0317676.1"/>
    <property type="molecule type" value="Genomic_DNA"/>
</dbReference>
<dbReference type="EC" id="3.6.1.1" evidence="3"/>
<name>A0A8H3W202_9PEZI</name>
<sequence>MVFKSSIFITAVLAAFSDAVSLGSFDYKSLSLREVGARNTEDWRIWLTKDGDPISFWHDIPTWPDESDRQIINVVIEVPRWQDAKIEMARDEPMNPILHDSRNGSPRYVENVWPHKSYPFLYGSIPQTWESPNFKHEFTGLNGDNDPVDLFDIGQDPGYIGQVKQVKILGGLALADGNETDWKIMGIDIKDPLAPLLNSWKDVEKYRPGTIKTFRDWWTYYKVARGDPVIDIVGDWYQNVTFMQDVLIDSHRTWEELINGQVDSNEINYNQTADSDVAKSYVKKSKTTKKFDIPKKSKIKPAADKPEKYKGWWYIDSNYTLLEVPEVQQFSFNRQSA</sequence>
<dbReference type="Pfam" id="PF00719">
    <property type="entry name" value="Pyrophosphatase"/>
    <property type="match status" value="1"/>
</dbReference>
<dbReference type="InterPro" id="IPR008162">
    <property type="entry name" value="Pyrophosphatase"/>
</dbReference>
<comment type="similarity">
    <text evidence="2">Belongs to the PPase family.</text>
</comment>
<dbReference type="OrthoDB" id="1608002at2759"/>
<evidence type="ECO:0000256" key="5">
    <source>
        <dbReference type="ARBA" id="ARBA00022801"/>
    </source>
</evidence>
<dbReference type="Gene3D" id="3.90.80.10">
    <property type="entry name" value="Inorganic pyrophosphatase"/>
    <property type="match status" value="1"/>
</dbReference>
<evidence type="ECO:0000256" key="4">
    <source>
        <dbReference type="ARBA" id="ARBA00022723"/>
    </source>
</evidence>
<protein>
    <recommendedName>
        <fullName evidence="3">inorganic diphosphatase</fullName>
        <ecNumber evidence="3">3.6.1.1</ecNumber>
    </recommendedName>
</protein>
<dbReference type="PROSITE" id="PS00387">
    <property type="entry name" value="PPASE"/>
    <property type="match status" value="1"/>
</dbReference>
<evidence type="ECO:0000256" key="6">
    <source>
        <dbReference type="ARBA" id="ARBA00022842"/>
    </source>
</evidence>
<dbReference type="InterPro" id="IPR036649">
    <property type="entry name" value="Pyrophosphatase_sf"/>
</dbReference>
<dbReference type="GO" id="GO:0005737">
    <property type="term" value="C:cytoplasm"/>
    <property type="evidence" value="ECO:0007669"/>
    <property type="project" value="InterPro"/>
</dbReference>
<proteinExistence type="inferred from homology"/>
<feature type="chain" id="PRO_5034369279" description="inorganic diphosphatase" evidence="7">
    <location>
        <begin position="20"/>
        <end position="337"/>
    </location>
</feature>
<keyword evidence="7" id="KW-0732">Signal</keyword>
<evidence type="ECO:0000313" key="8">
    <source>
        <dbReference type="EMBL" id="KAF0317676.1"/>
    </source>
</evidence>
<comment type="caution">
    <text evidence="8">The sequence shown here is derived from an EMBL/GenBank/DDBJ whole genome shotgun (WGS) entry which is preliminary data.</text>
</comment>
<dbReference type="GO" id="GO:0004427">
    <property type="term" value="F:inorganic diphosphate phosphatase activity"/>
    <property type="evidence" value="ECO:0007669"/>
    <property type="project" value="UniProtKB-EC"/>
</dbReference>
<organism evidence="8 9">
    <name type="scientific">Colletotrichum asianum</name>
    <dbReference type="NCBI Taxonomy" id="702518"/>
    <lineage>
        <taxon>Eukaryota</taxon>
        <taxon>Fungi</taxon>
        <taxon>Dikarya</taxon>
        <taxon>Ascomycota</taxon>
        <taxon>Pezizomycotina</taxon>
        <taxon>Sordariomycetes</taxon>
        <taxon>Hypocreomycetidae</taxon>
        <taxon>Glomerellales</taxon>
        <taxon>Glomerellaceae</taxon>
        <taxon>Colletotrichum</taxon>
        <taxon>Colletotrichum gloeosporioides species complex</taxon>
    </lineage>
</organism>
<evidence type="ECO:0000313" key="9">
    <source>
        <dbReference type="Proteomes" id="UP000434172"/>
    </source>
</evidence>
<dbReference type="SUPFAM" id="SSF50324">
    <property type="entry name" value="Inorganic pyrophosphatase"/>
    <property type="match status" value="1"/>
</dbReference>
<keyword evidence="6" id="KW-0460">Magnesium</keyword>
<accession>A0A8H3W202</accession>
<dbReference type="AlphaFoldDB" id="A0A8H3W202"/>
<reference evidence="8 9" key="1">
    <citation type="submission" date="2019-12" db="EMBL/GenBank/DDBJ databases">
        <title>A genome sequence resource for the geographically widespread anthracnose pathogen Colletotrichum asianum.</title>
        <authorList>
            <person name="Meng Y."/>
        </authorList>
    </citation>
    <scope>NUCLEOTIDE SEQUENCE [LARGE SCALE GENOMIC DNA]</scope>
    <source>
        <strain evidence="8 9">ICMP 18580</strain>
    </source>
</reference>
<gene>
    <name evidence="8" type="ORF">GQ607_015095</name>
</gene>
<dbReference type="GO" id="GO:0006796">
    <property type="term" value="P:phosphate-containing compound metabolic process"/>
    <property type="evidence" value="ECO:0007669"/>
    <property type="project" value="InterPro"/>
</dbReference>